<dbReference type="AlphaFoldDB" id="A0A328VBZ3"/>
<organism evidence="9 10">
    <name type="scientific">Thermogemmatispora tikiterensis</name>
    <dbReference type="NCBI Taxonomy" id="1825093"/>
    <lineage>
        <taxon>Bacteria</taxon>
        <taxon>Bacillati</taxon>
        <taxon>Chloroflexota</taxon>
        <taxon>Ktedonobacteria</taxon>
        <taxon>Thermogemmatisporales</taxon>
        <taxon>Thermogemmatisporaceae</taxon>
        <taxon>Thermogemmatispora</taxon>
    </lineage>
</organism>
<dbReference type="GO" id="GO:0004476">
    <property type="term" value="F:mannose-6-phosphate isomerase activity"/>
    <property type="evidence" value="ECO:0007669"/>
    <property type="project" value="InterPro"/>
</dbReference>
<feature type="binding site" evidence="5">
    <location>
        <position position="177"/>
    </location>
    <ligand>
        <name>Zn(2+)</name>
        <dbReference type="ChEBI" id="CHEBI:29105"/>
    </ligand>
</feature>
<evidence type="ECO:0000256" key="4">
    <source>
        <dbReference type="ARBA" id="ARBA00030762"/>
    </source>
</evidence>
<feature type="binding site" evidence="5">
    <location>
        <position position="101"/>
    </location>
    <ligand>
        <name>Zn(2+)</name>
        <dbReference type="ChEBI" id="CHEBI:29105"/>
    </ligand>
</feature>
<dbReference type="SUPFAM" id="SSF51182">
    <property type="entry name" value="RmlC-like cupins"/>
    <property type="match status" value="1"/>
</dbReference>
<evidence type="ECO:0000313" key="9">
    <source>
        <dbReference type="EMBL" id="RAQ95218.1"/>
    </source>
</evidence>
<dbReference type="Pfam" id="PF20511">
    <property type="entry name" value="PMI_typeI_cat"/>
    <property type="match status" value="1"/>
</dbReference>
<dbReference type="GO" id="GO:0008270">
    <property type="term" value="F:zinc ion binding"/>
    <property type="evidence" value="ECO:0007669"/>
    <property type="project" value="InterPro"/>
</dbReference>
<proteinExistence type="predicted"/>
<dbReference type="InterPro" id="IPR049071">
    <property type="entry name" value="MPI_cupin_dom"/>
</dbReference>
<dbReference type="RefSeq" id="WP_112427753.1">
    <property type="nucleotide sequence ID" value="NZ_MCIF01000002.1"/>
</dbReference>
<dbReference type="InterPro" id="IPR014628">
    <property type="entry name" value="Man6P_isomerase_Firm_short"/>
</dbReference>
<reference evidence="9 10" key="1">
    <citation type="submission" date="2016-08" db="EMBL/GenBank/DDBJ databases">
        <title>Analysis of Carbohydrate Active Enzymes in Thermogemmatispora T81 Reveals Carbohydrate Degradation Ability.</title>
        <authorList>
            <person name="Tomazini A."/>
            <person name="Lal S."/>
            <person name="Stott M."/>
            <person name="Henrissat B."/>
            <person name="Polikarpov I."/>
            <person name="Sparling R."/>
            <person name="Levin D.B."/>
        </authorList>
    </citation>
    <scope>NUCLEOTIDE SEQUENCE [LARGE SCALE GENOMIC DNA]</scope>
    <source>
        <strain evidence="9 10">T81</strain>
    </source>
</reference>
<evidence type="ECO:0000256" key="6">
    <source>
        <dbReference type="PIRSR" id="PIRSR036894-2"/>
    </source>
</evidence>
<dbReference type="InterPro" id="IPR014710">
    <property type="entry name" value="RmlC-like_jellyroll"/>
</dbReference>
<dbReference type="CDD" id="cd07010">
    <property type="entry name" value="cupin_PMI_type_I_N_bac"/>
    <property type="match status" value="1"/>
</dbReference>
<evidence type="ECO:0000259" key="7">
    <source>
        <dbReference type="Pfam" id="PF20511"/>
    </source>
</evidence>
<keyword evidence="2 5" id="KW-0862">Zinc</keyword>
<evidence type="ECO:0000259" key="8">
    <source>
        <dbReference type="Pfam" id="PF21621"/>
    </source>
</evidence>
<dbReference type="Pfam" id="PF21621">
    <property type="entry name" value="MPI_cupin_dom"/>
    <property type="match status" value="1"/>
</dbReference>
<feature type="domain" description="Mannose-6-phosphate isomerase cupin" evidence="8">
    <location>
        <begin position="250"/>
        <end position="325"/>
    </location>
</feature>
<dbReference type="EMBL" id="MCIF01000002">
    <property type="protein sequence ID" value="RAQ95218.1"/>
    <property type="molecule type" value="Genomic_DNA"/>
</dbReference>
<feature type="active site" evidence="6">
    <location>
        <position position="197"/>
    </location>
</feature>
<evidence type="ECO:0000256" key="2">
    <source>
        <dbReference type="ARBA" id="ARBA00022833"/>
    </source>
</evidence>
<evidence type="ECO:0000256" key="5">
    <source>
        <dbReference type="PIRSR" id="PIRSR036894-1"/>
    </source>
</evidence>
<keyword evidence="10" id="KW-1185">Reference proteome</keyword>
<dbReference type="InterPro" id="IPR046457">
    <property type="entry name" value="PMI_typeI_cat"/>
</dbReference>
<comment type="caution">
    <text evidence="9">The sequence shown here is derived from an EMBL/GenBank/DDBJ whole genome shotgun (WGS) entry which is preliminary data.</text>
</comment>
<accession>A0A328VBZ3</accession>
<dbReference type="PANTHER" id="PTHR42742">
    <property type="entry name" value="TRANSCRIPTIONAL REPRESSOR MPRA"/>
    <property type="match status" value="1"/>
</dbReference>
<evidence type="ECO:0000256" key="3">
    <source>
        <dbReference type="ARBA" id="ARBA00029741"/>
    </source>
</evidence>
<protein>
    <recommendedName>
        <fullName evidence="3">Phosphohexomutase</fullName>
    </recommendedName>
    <alternativeName>
        <fullName evidence="4">Phosphomannose isomerase</fullName>
    </alternativeName>
</protein>
<dbReference type="OrthoDB" id="9808275at2"/>
<name>A0A328VBZ3_9CHLR</name>
<gene>
    <name evidence="9" type="ORF">A4R35_06700</name>
</gene>
<evidence type="ECO:0000313" key="10">
    <source>
        <dbReference type="Proteomes" id="UP000248706"/>
    </source>
</evidence>
<feature type="domain" description="Phosphomannose isomerase type I catalytic" evidence="7">
    <location>
        <begin position="9"/>
        <end position="109"/>
    </location>
</feature>
<dbReference type="PANTHER" id="PTHR42742:SF3">
    <property type="entry name" value="FRUCTOKINASE"/>
    <property type="match status" value="1"/>
</dbReference>
<dbReference type="PIRSF" id="PIRSF036894">
    <property type="entry name" value="PMI_Firm_short"/>
    <property type="match status" value="1"/>
</dbReference>
<sequence length="344" mass="37401">MESVHPILLEASLHETIWGGRRLEEDGWKKLPPAKLIGEAWETEVNTLAQNPPYTGKTLGQLVIELGPSLLGPQAEAIFGPRFPLLAKFIDAHQKLSVQVHPDDAYAAQHEGGKLGKTECWYILAAEPGAAIVHGFATPTTRSAVATAIEKVELEQLLHEEPVQAGDVIFVPAGTVHAIGAGILLYELQEYSDITYRMYDYGRLTAEGKPRELHIERALAVAHYGPSARIKVRPVTLAGGPGYEERCLAACRYFVMRELALKGEAHDQTTGSCQILSALSAEATIHYGPSQQLHLTFTRGQSVVLPAALGPYSLEGHGLLLRSYVPAPNDAAWLAWKEANPELA</sequence>
<keyword evidence="1 5" id="KW-0479">Metal-binding</keyword>
<dbReference type="Gene3D" id="2.60.120.10">
    <property type="entry name" value="Jelly Rolls"/>
    <property type="match status" value="2"/>
</dbReference>
<dbReference type="Proteomes" id="UP000248706">
    <property type="component" value="Unassembled WGS sequence"/>
</dbReference>
<comment type="cofactor">
    <cofactor evidence="5">
        <name>Zn(2+)</name>
        <dbReference type="ChEBI" id="CHEBI:29105"/>
    </cofactor>
    <text evidence="5">Binds 1 zinc ion per subunit.</text>
</comment>
<dbReference type="GO" id="GO:0005975">
    <property type="term" value="P:carbohydrate metabolic process"/>
    <property type="evidence" value="ECO:0007669"/>
    <property type="project" value="InterPro"/>
</dbReference>
<dbReference type="InterPro" id="IPR051804">
    <property type="entry name" value="Carb_Metab_Reg_Kinase/Isom"/>
</dbReference>
<evidence type="ECO:0000256" key="1">
    <source>
        <dbReference type="ARBA" id="ARBA00022723"/>
    </source>
</evidence>
<feature type="binding site" evidence="5">
    <location>
        <position position="119"/>
    </location>
    <ligand>
        <name>Zn(2+)</name>
        <dbReference type="ChEBI" id="CHEBI:29105"/>
    </ligand>
</feature>
<dbReference type="InterPro" id="IPR011051">
    <property type="entry name" value="RmlC_Cupin_sf"/>
</dbReference>